<protein>
    <recommendedName>
        <fullName evidence="13">Calcium-transporting ATPase</fullName>
        <ecNumber evidence="13">7.2.2.10</ecNumber>
    </recommendedName>
</protein>
<dbReference type="VEuPathDB" id="TriTrypDB:TcCLB.508543.90"/>
<dbReference type="Gene3D" id="1.20.1110.10">
    <property type="entry name" value="Calcium-transporting ATPase, transmembrane domain"/>
    <property type="match status" value="2"/>
</dbReference>
<keyword evidence="12 13" id="KW-0472">Membrane</keyword>
<organism evidence="15">
    <name type="scientific">Trypanosoma cruzi</name>
    <dbReference type="NCBI Taxonomy" id="5693"/>
    <lineage>
        <taxon>Eukaryota</taxon>
        <taxon>Discoba</taxon>
        <taxon>Euglenozoa</taxon>
        <taxon>Kinetoplastea</taxon>
        <taxon>Metakinetoplastina</taxon>
        <taxon>Trypanosomatida</taxon>
        <taxon>Trypanosomatidae</taxon>
        <taxon>Trypanosoma</taxon>
        <taxon>Schizotrypanum</taxon>
    </lineage>
</organism>
<dbReference type="PRINTS" id="PR00120">
    <property type="entry name" value="HATPASE"/>
</dbReference>
<keyword evidence="5" id="KW-0479">Metal-binding</keyword>
<dbReference type="InterPro" id="IPR008250">
    <property type="entry name" value="ATPase_P-typ_transduc_dom_A_sf"/>
</dbReference>
<comment type="similarity">
    <text evidence="13">Belongs to the cation transport ATPase (P-type) (TC 3.A.3) family.</text>
</comment>
<dbReference type="InterPro" id="IPR059000">
    <property type="entry name" value="ATPase_P-type_domA"/>
</dbReference>
<evidence type="ECO:0000313" key="15">
    <source>
        <dbReference type="EMBL" id="AAC38969.1"/>
    </source>
</evidence>
<evidence type="ECO:0000256" key="4">
    <source>
        <dbReference type="ARBA" id="ARBA00022692"/>
    </source>
</evidence>
<dbReference type="GO" id="GO:0005388">
    <property type="term" value="F:P-type calcium transporter activity"/>
    <property type="evidence" value="ECO:0007669"/>
    <property type="project" value="UniProtKB-EC"/>
</dbReference>
<dbReference type="VEuPathDB" id="TriTrypDB:BCY84_12627"/>
<dbReference type="InterPro" id="IPR004014">
    <property type="entry name" value="ATPase_P-typ_cation-transptr_N"/>
</dbReference>
<dbReference type="VEuPathDB" id="TriTrypDB:TcCL_NonESM01091"/>
<dbReference type="InterPro" id="IPR001757">
    <property type="entry name" value="P_typ_ATPase"/>
</dbReference>
<dbReference type="GO" id="GO:0005886">
    <property type="term" value="C:plasma membrane"/>
    <property type="evidence" value="ECO:0007669"/>
    <property type="project" value="TreeGrafter"/>
</dbReference>
<dbReference type="VEuPathDB" id="TriTrypDB:TCSYLVIO_009751"/>
<evidence type="ECO:0000256" key="5">
    <source>
        <dbReference type="ARBA" id="ARBA00022723"/>
    </source>
</evidence>
<evidence type="ECO:0000256" key="11">
    <source>
        <dbReference type="ARBA" id="ARBA00023065"/>
    </source>
</evidence>
<keyword evidence="10 13" id="KW-1133">Transmembrane helix</keyword>
<keyword evidence="4 13" id="KW-0812">Transmembrane</keyword>
<keyword evidence="9" id="KW-0460">Magnesium</keyword>
<dbReference type="VEuPathDB" id="TriTrypDB:TcG_03014"/>
<dbReference type="VEuPathDB" id="TriTrypDB:TcBrA4_0001190"/>
<dbReference type="SMART" id="SM00831">
    <property type="entry name" value="Cation_ATPase_N"/>
    <property type="match status" value="1"/>
</dbReference>
<comment type="function">
    <text evidence="13">Catalyzes the hydrolysis of ATP coupled with the transport of calcium.</text>
</comment>
<dbReference type="SUPFAM" id="SSF81660">
    <property type="entry name" value="Metal cation-transporting ATPase, ATP-binding domain N"/>
    <property type="match status" value="1"/>
</dbReference>
<dbReference type="PANTHER" id="PTHR24093:SF486">
    <property type="entry name" value="CALCIUM-TRANSPORTING ATPASE"/>
    <property type="match status" value="1"/>
</dbReference>
<comment type="caution">
    <text evidence="13">Lacks conserved residue(s) required for the propagation of feature annotation.</text>
</comment>
<dbReference type="NCBIfam" id="TIGR01494">
    <property type="entry name" value="ATPase_P-type"/>
    <property type="match status" value="2"/>
</dbReference>
<keyword evidence="7 13" id="KW-0106">Calcium</keyword>
<dbReference type="InterPro" id="IPR018303">
    <property type="entry name" value="ATPase_P-typ_P_site"/>
</dbReference>
<dbReference type="VEuPathDB" id="TriTrypDB:TCDM_01713"/>
<feature type="transmembrane region" description="Helical" evidence="13">
    <location>
        <begin position="912"/>
        <end position="929"/>
    </location>
</feature>
<feature type="transmembrane region" description="Helical" evidence="13">
    <location>
        <begin position="125"/>
        <end position="144"/>
    </location>
</feature>
<evidence type="ECO:0000256" key="7">
    <source>
        <dbReference type="ARBA" id="ARBA00022837"/>
    </source>
</evidence>
<evidence type="ECO:0000256" key="2">
    <source>
        <dbReference type="ARBA" id="ARBA00022448"/>
    </source>
</evidence>
<evidence type="ECO:0000256" key="10">
    <source>
        <dbReference type="ARBA" id="ARBA00022989"/>
    </source>
</evidence>
<dbReference type="EMBL" id="U70620">
    <property type="protein sequence ID" value="AAC38969.1"/>
    <property type="molecule type" value="Genomic_DNA"/>
</dbReference>
<dbReference type="SUPFAM" id="SSF56784">
    <property type="entry name" value="HAD-like"/>
    <property type="match status" value="1"/>
</dbReference>
<evidence type="ECO:0000256" key="9">
    <source>
        <dbReference type="ARBA" id="ARBA00022842"/>
    </source>
</evidence>
<dbReference type="VEuPathDB" id="TriTrypDB:Tc_MARK_8274"/>
<comment type="subcellular location">
    <subcellularLocation>
        <location evidence="1 13">Membrane</location>
        <topology evidence="1 13">Multi-pass membrane protein</topology>
    </subcellularLocation>
</comment>
<dbReference type="InterPro" id="IPR006068">
    <property type="entry name" value="ATPase_P-typ_cation-transptr_C"/>
</dbReference>
<sequence>MRRSSFSYGSCDEMEEETKMRRSRLMESVRRRTSIRVNFTDGDDVGVSIRTDLENIFARANEGMPLYEKLGRAEGIAAKLQMDLNNGVRSETVERRRTVFGRNELPEEEELSFWRIYKAAWSDQMILLLSGAAFVSLVLGLTVPEPGRDKADTGTGWIEGFAILVSVLIVTTVSSVNDYRKELKFRQLMEENSAQPIAVIRGGREQVIDVTEIVVGDIVSLSTGLVVPVDGFYVRGLSVVIDESSVTGENDPKKKGVQAPILLTGTVVNTAEDAYMLACAVGESSFGGKLLMESRQEGGPRMTPLQERLDELAGLIGRFGMGSAVLLFSLLSLLEVFRIIRGTDEFHMKTFLDHFLLCVTIVVVAVPEGLPLAVTIALAYSQKKMQEDNNQVRRLCACETMGCATQICSDKTGTLTQNLMSVVQGYIGLQRFNVRDPGDVPTPIVLRNVPAASRDLLVEGLSLNSSSEKVVCRTGRDGESVARPYWQWRADKGNKTDNALLDFVDRVLLQDGDPTDMTSRPHQRVRAGSRHGFAIFPFTSERKFMSVVVAGPGGVLTAAREGRVGPRAGNVRPLRFRFGCGGGATDGCDADKDRCADPFPPLTTRTARSVWLMGVSMAKAFPRASYGAAGVGCARGHSGPSAAGGTRRGAEVQQAGVTVRMCTGDNLDTAVAISRSAHLQPFTWRCGNDRKEFRSLVYDAYGSSANMEKFWPILDRMVVMARSQPLDKQLLVLMLMMRGEVVAVTGDGTNDAPALRLANVGFVMRSGTDIAVKSSDIVLLDDNFRSVQRAVVWGRTVNDNIRKFLQLQLTVNVSSVVLTFLGSFLSSSHTSPLSTVQLLWVNLIMDTLAALALATEEPSEACLDRGPIPRKAPLVSRRMWCTILAIAGYQTVSTLLVERFGGSWFDVSGGEMQTIVFNVFLLSVIFHMFNARKLYEEMNCFEGLWKRSRIFVCIVGFCFAFQVFSVEMLGSFMQVVSLRGEQWVGCLALSFLTLVFGAVARLVPVEELPLPEAEMDDMEPEARRMAMKLTADVEAHAAREGAGGHLLLGRRLLAQAMWQQVREHHIAVRSVNAFRRARIDRDMHTSVAKDIYCRLASTMQ</sequence>
<dbReference type="Pfam" id="PF00122">
    <property type="entry name" value="E1-E2_ATPase"/>
    <property type="match status" value="1"/>
</dbReference>
<dbReference type="SUPFAM" id="SSF81653">
    <property type="entry name" value="Calcium ATPase, transduction domain A"/>
    <property type="match status" value="1"/>
</dbReference>
<evidence type="ECO:0000259" key="14">
    <source>
        <dbReference type="SMART" id="SM00831"/>
    </source>
</evidence>
<dbReference type="Pfam" id="PF00689">
    <property type="entry name" value="Cation_ATPase_C"/>
    <property type="match status" value="1"/>
</dbReference>
<keyword evidence="2 13" id="KW-0813">Transport</keyword>
<reference evidence="15" key="1">
    <citation type="journal article" date="1998" name="Mol. Cell. Biol.">
        <title>Ca2+ content and expression of an acidocalcisomal calcium pump are elevated in intracellular forms of Trypanosoma cruzi.</title>
        <authorList>
            <person name="Lu H.G."/>
            <person name="Zhong L."/>
            <person name="de Souza W."/>
            <person name="Benchimol M."/>
            <person name="Moreno S."/>
            <person name="Docampo R."/>
        </authorList>
    </citation>
    <scope>NUCLEOTIDE SEQUENCE</scope>
    <source>
        <strain evidence="15">Berkeley</strain>
    </source>
</reference>
<feature type="transmembrane region" description="Helical" evidence="13">
    <location>
        <begin position="312"/>
        <end position="334"/>
    </location>
</feature>
<feature type="domain" description="Cation-transporting P-type ATPase N-terminal" evidence="14">
    <location>
        <begin position="69"/>
        <end position="141"/>
    </location>
</feature>
<evidence type="ECO:0000256" key="3">
    <source>
        <dbReference type="ARBA" id="ARBA00022568"/>
    </source>
</evidence>
<feature type="transmembrane region" description="Helical" evidence="13">
    <location>
        <begin position="950"/>
        <end position="970"/>
    </location>
</feature>
<dbReference type="VEuPathDB" id="TriTrypDB:C3747_15g178"/>
<dbReference type="GO" id="GO:0005524">
    <property type="term" value="F:ATP binding"/>
    <property type="evidence" value="ECO:0007669"/>
    <property type="project" value="UniProtKB-KW"/>
</dbReference>
<dbReference type="InterPro" id="IPR023299">
    <property type="entry name" value="ATPase_P-typ_cyto_dom_N"/>
</dbReference>
<dbReference type="Gene3D" id="2.70.150.10">
    <property type="entry name" value="Calcium-transporting ATPase, cytoplasmic transduction domain A"/>
    <property type="match status" value="1"/>
</dbReference>
<accession>O60948</accession>
<evidence type="ECO:0000256" key="8">
    <source>
        <dbReference type="ARBA" id="ARBA00022840"/>
    </source>
</evidence>
<dbReference type="InterPro" id="IPR036412">
    <property type="entry name" value="HAD-like_sf"/>
</dbReference>
<dbReference type="PRINTS" id="PR00119">
    <property type="entry name" value="CATATPASE"/>
</dbReference>
<dbReference type="VEuPathDB" id="TriTrypDB:C4B63_45g98"/>
<evidence type="ECO:0000256" key="13">
    <source>
        <dbReference type="RuleBase" id="RU361146"/>
    </source>
</evidence>
<dbReference type="VEuPathDB" id="TriTrypDB:ECC02_000874"/>
<dbReference type="Gene3D" id="3.40.50.1000">
    <property type="entry name" value="HAD superfamily/HAD-like"/>
    <property type="match status" value="2"/>
</dbReference>
<keyword evidence="8 13" id="KW-0067">ATP-binding</keyword>
<dbReference type="GO" id="GO:0046872">
    <property type="term" value="F:metal ion binding"/>
    <property type="evidence" value="ECO:0007669"/>
    <property type="project" value="UniProtKB-KW"/>
</dbReference>
<dbReference type="EC" id="7.2.2.10" evidence="13"/>
<evidence type="ECO:0000256" key="1">
    <source>
        <dbReference type="ARBA" id="ARBA00004141"/>
    </source>
</evidence>
<dbReference type="InterPro" id="IPR023298">
    <property type="entry name" value="ATPase_P-typ_TM_dom_sf"/>
</dbReference>
<keyword evidence="11 13" id="KW-0406">Ion transport</keyword>
<dbReference type="GO" id="GO:0016887">
    <property type="term" value="F:ATP hydrolysis activity"/>
    <property type="evidence" value="ECO:0007669"/>
    <property type="project" value="InterPro"/>
</dbReference>
<keyword evidence="3 13" id="KW-0109">Calcium transport</keyword>
<dbReference type="PANTHER" id="PTHR24093">
    <property type="entry name" value="CATION TRANSPORTING ATPASE"/>
    <property type="match status" value="1"/>
</dbReference>
<dbReference type="AlphaFoldDB" id="O60948"/>
<feature type="transmembrane region" description="Helical" evidence="13">
    <location>
        <begin position="982"/>
        <end position="1003"/>
    </location>
</feature>
<feature type="transmembrane region" description="Helical" evidence="13">
    <location>
        <begin position="156"/>
        <end position="176"/>
    </location>
</feature>
<dbReference type="PROSITE" id="PS00154">
    <property type="entry name" value="ATPASE_E1_E2"/>
    <property type="match status" value="1"/>
</dbReference>
<dbReference type="VEuPathDB" id="TriTrypDB:TcCLB.506401.170"/>
<dbReference type="Pfam" id="PF00690">
    <property type="entry name" value="Cation_ATPase_N"/>
    <property type="match status" value="1"/>
</dbReference>
<dbReference type="PIR" id="T30303">
    <property type="entry name" value="T30303"/>
</dbReference>
<keyword evidence="6 13" id="KW-0547">Nucleotide-binding</keyword>
<dbReference type="InterPro" id="IPR023214">
    <property type="entry name" value="HAD_sf"/>
</dbReference>
<evidence type="ECO:0000256" key="12">
    <source>
        <dbReference type="ARBA" id="ARBA00023136"/>
    </source>
</evidence>
<proteinExistence type="inferred from homology"/>
<dbReference type="NCBIfam" id="TIGR01517">
    <property type="entry name" value="ATPase-IIB_Ca"/>
    <property type="match status" value="1"/>
</dbReference>
<dbReference type="VEuPathDB" id="TriTrypDB:TcYC6_0066070"/>
<comment type="catalytic activity">
    <reaction evidence="13">
        <text>Ca(2+)(in) + ATP + H2O = Ca(2+)(out) + ADP + phosphate + H(+)</text>
        <dbReference type="Rhea" id="RHEA:18105"/>
        <dbReference type="ChEBI" id="CHEBI:15377"/>
        <dbReference type="ChEBI" id="CHEBI:15378"/>
        <dbReference type="ChEBI" id="CHEBI:29108"/>
        <dbReference type="ChEBI" id="CHEBI:30616"/>
        <dbReference type="ChEBI" id="CHEBI:43474"/>
        <dbReference type="ChEBI" id="CHEBI:456216"/>
        <dbReference type="EC" id="7.2.2.10"/>
    </reaction>
</comment>
<name>O60948_TRYCR</name>
<dbReference type="SUPFAM" id="SSF81665">
    <property type="entry name" value="Calcium ATPase, transmembrane domain M"/>
    <property type="match status" value="1"/>
</dbReference>
<feature type="transmembrane region" description="Helical" evidence="13">
    <location>
        <begin position="875"/>
        <end position="892"/>
    </location>
</feature>
<feature type="transmembrane region" description="Helical" evidence="13">
    <location>
        <begin position="354"/>
        <end position="380"/>
    </location>
</feature>
<evidence type="ECO:0000256" key="6">
    <source>
        <dbReference type="ARBA" id="ARBA00022741"/>
    </source>
</evidence>
<dbReference type="Gene3D" id="3.40.1110.10">
    <property type="entry name" value="Calcium-transporting ATPase, cytoplasmic domain N"/>
    <property type="match status" value="1"/>
</dbReference>
<dbReference type="InterPro" id="IPR006408">
    <property type="entry name" value="P-type_ATPase_IIB"/>
</dbReference>